<dbReference type="SFLD" id="SFLDS00029">
    <property type="entry name" value="Radical_SAM"/>
    <property type="match status" value="1"/>
</dbReference>
<evidence type="ECO:0000259" key="10">
    <source>
        <dbReference type="PROSITE" id="PS51379"/>
    </source>
</evidence>
<evidence type="ECO:0000256" key="1">
    <source>
        <dbReference type="ARBA" id="ARBA00001966"/>
    </source>
</evidence>
<keyword evidence="5" id="KW-0479">Metal-binding</keyword>
<keyword evidence="13" id="KW-1185">Reference proteome</keyword>
<dbReference type="SFLD" id="SFLDG01066">
    <property type="entry name" value="organic_radical-activating_enz"/>
    <property type="match status" value="1"/>
</dbReference>
<dbReference type="PANTHER" id="PTHR30352">
    <property type="entry name" value="PYRUVATE FORMATE-LYASE-ACTIVATING ENZYME"/>
    <property type="match status" value="1"/>
</dbReference>
<evidence type="ECO:0000313" key="12">
    <source>
        <dbReference type="EMBL" id="PAB59251.1"/>
    </source>
</evidence>
<dbReference type="InterPro" id="IPR007197">
    <property type="entry name" value="rSAM"/>
</dbReference>
<gene>
    <name evidence="12" type="ORF">CCE28_10315</name>
</gene>
<protein>
    <submittedName>
        <fullName evidence="12">Radical SAM protein</fullName>
    </submittedName>
</protein>
<dbReference type="InterPro" id="IPR017896">
    <property type="entry name" value="4Fe4S_Fe-S-bd"/>
</dbReference>
<proteinExistence type="inferred from homology"/>
<dbReference type="SUPFAM" id="SSF54862">
    <property type="entry name" value="4Fe-4S ferredoxins"/>
    <property type="match status" value="1"/>
</dbReference>
<sequence>MKRGLITNIQKCSIHDGPGIRTTIFFKGCSMKCSWCHNPETQSYIPEMMYNSEKCNLCGSCVKACSKNALTLKDEFIHLDSHLCSLCGKCIDYCINNTREIIGTQYTVSELMKEIEKDKIFYDESGGGVTLSGGEVMTQVDFVTDLVKRCKSKGISVAIDTCGHVNYESFEKILDYVDLFLYDIKIMDPLIHQKHTLVDNNLVLSNLEKLANDKANINIRIPLIEDINTDTDNIEKIIHLLKRLNLKKVNLLPYHNTGNHKYERLKMDYEKNLKAPSEEDLNYIKSIFEKNDFNVKIGG</sequence>
<dbReference type="InterPro" id="IPR001989">
    <property type="entry name" value="Radical_activat_CS"/>
</dbReference>
<dbReference type="OrthoDB" id="9782387at2"/>
<dbReference type="InterPro" id="IPR013785">
    <property type="entry name" value="Aldolase_TIM"/>
</dbReference>
<comment type="caution">
    <text evidence="12">The sequence shown here is derived from an EMBL/GenBank/DDBJ whole genome shotgun (WGS) entry which is preliminary data.</text>
</comment>
<dbReference type="PROSITE" id="PS51918">
    <property type="entry name" value="RADICAL_SAM"/>
    <property type="match status" value="1"/>
</dbReference>
<organism evidence="12 13">
    <name type="scientific">Anaeromicrobium sediminis</name>
    <dbReference type="NCBI Taxonomy" id="1478221"/>
    <lineage>
        <taxon>Bacteria</taxon>
        <taxon>Bacillati</taxon>
        <taxon>Bacillota</taxon>
        <taxon>Clostridia</taxon>
        <taxon>Peptostreptococcales</taxon>
        <taxon>Thermotaleaceae</taxon>
        <taxon>Anaeromicrobium</taxon>
    </lineage>
</organism>
<evidence type="ECO:0000256" key="3">
    <source>
        <dbReference type="ARBA" id="ARBA00022485"/>
    </source>
</evidence>
<evidence type="ECO:0000256" key="8">
    <source>
        <dbReference type="ARBA" id="ARBA00023014"/>
    </source>
</evidence>
<evidence type="ECO:0000256" key="4">
    <source>
        <dbReference type="ARBA" id="ARBA00022691"/>
    </source>
</evidence>
<dbReference type="NCBIfam" id="TIGR02494">
    <property type="entry name" value="PFLE_PFLC"/>
    <property type="match status" value="1"/>
</dbReference>
<dbReference type="GO" id="GO:0051539">
    <property type="term" value="F:4 iron, 4 sulfur cluster binding"/>
    <property type="evidence" value="ECO:0007669"/>
    <property type="project" value="UniProtKB-KW"/>
</dbReference>
<dbReference type="SUPFAM" id="SSF102114">
    <property type="entry name" value="Radical SAM enzymes"/>
    <property type="match status" value="1"/>
</dbReference>
<reference evidence="12 13" key="1">
    <citation type="submission" date="2017-06" db="EMBL/GenBank/DDBJ databases">
        <title>Draft genome sequence of anaerobic fermentative bacterium Anaeromicrobium sediminis DY2726D isolated from West Pacific Ocean sediments.</title>
        <authorList>
            <person name="Zeng X."/>
        </authorList>
    </citation>
    <scope>NUCLEOTIDE SEQUENCE [LARGE SCALE GENOMIC DNA]</scope>
    <source>
        <strain evidence="12 13">DY2726D</strain>
    </source>
</reference>
<dbReference type="InterPro" id="IPR058240">
    <property type="entry name" value="rSAM_sf"/>
</dbReference>
<evidence type="ECO:0000259" key="11">
    <source>
        <dbReference type="PROSITE" id="PS51918"/>
    </source>
</evidence>
<evidence type="ECO:0000256" key="7">
    <source>
        <dbReference type="ARBA" id="ARBA00023004"/>
    </source>
</evidence>
<dbReference type="InterPro" id="IPR034457">
    <property type="entry name" value="Organic_radical-activating"/>
</dbReference>
<dbReference type="RefSeq" id="WP_095133631.1">
    <property type="nucleotide sequence ID" value="NZ_NIBG01000008.1"/>
</dbReference>
<keyword evidence="7" id="KW-0408">Iron</keyword>
<evidence type="ECO:0000313" key="13">
    <source>
        <dbReference type="Proteomes" id="UP000216024"/>
    </source>
</evidence>
<accession>A0A267MI45</accession>
<dbReference type="Gene3D" id="3.20.20.70">
    <property type="entry name" value="Aldolase class I"/>
    <property type="match status" value="1"/>
</dbReference>
<dbReference type="GO" id="GO:0043364">
    <property type="term" value="F:glycyl-radical enzyme activating activity"/>
    <property type="evidence" value="ECO:0007669"/>
    <property type="project" value="InterPro"/>
</dbReference>
<dbReference type="InterPro" id="IPR012839">
    <property type="entry name" value="Organic_radical_activase"/>
</dbReference>
<keyword evidence="8" id="KW-0411">Iron-sulfur</keyword>
<dbReference type="InterPro" id="IPR050014">
    <property type="entry name" value="T4HPD_activ_SAM"/>
</dbReference>
<dbReference type="PROSITE" id="PS51379">
    <property type="entry name" value="4FE4S_FER_2"/>
    <property type="match status" value="1"/>
</dbReference>
<keyword evidence="4" id="KW-0949">S-adenosyl-L-methionine</keyword>
<comment type="catalytic activity">
    <reaction evidence="9">
        <text>glycyl-[protein] + reduced [flavodoxin] + S-adenosyl-L-methionine = glycin-2-yl radical-[protein] + semiquinone [flavodoxin] + 5'-deoxyadenosine + L-methionine + H(+)</text>
        <dbReference type="Rhea" id="RHEA:61976"/>
        <dbReference type="Rhea" id="RHEA-COMP:10622"/>
        <dbReference type="Rhea" id="RHEA-COMP:14480"/>
        <dbReference type="Rhea" id="RHEA-COMP:15993"/>
        <dbReference type="Rhea" id="RHEA-COMP:15994"/>
        <dbReference type="ChEBI" id="CHEBI:15378"/>
        <dbReference type="ChEBI" id="CHEBI:17319"/>
        <dbReference type="ChEBI" id="CHEBI:29947"/>
        <dbReference type="ChEBI" id="CHEBI:32722"/>
        <dbReference type="ChEBI" id="CHEBI:57618"/>
        <dbReference type="ChEBI" id="CHEBI:57844"/>
        <dbReference type="ChEBI" id="CHEBI:59789"/>
        <dbReference type="ChEBI" id="CHEBI:140311"/>
    </reaction>
</comment>
<dbReference type="EMBL" id="NIBG01000008">
    <property type="protein sequence ID" value="PAB59251.1"/>
    <property type="molecule type" value="Genomic_DNA"/>
</dbReference>
<evidence type="ECO:0000256" key="5">
    <source>
        <dbReference type="ARBA" id="ARBA00022723"/>
    </source>
</evidence>
<dbReference type="Gene3D" id="3.30.70.20">
    <property type="match status" value="1"/>
</dbReference>
<dbReference type="PIRSF" id="PIRSF000371">
    <property type="entry name" value="PFL_act_enz"/>
    <property type="match status" value="1"/>
</dbReference>
<name>A0A267MI45_9FIRM</name>
<dbReference type="AlphaFoldDB" id="A0A267MI45"/>
<dbReference type="SFLD" id="SFLDG01118">
    <property type="entry name" value="activating_enzymes__group_2"/>
    <property type="match status" value="1"/>
</dbReference>
<dbReference type="Pfam" id="PF04055">
    <property type="entry name" value="Radical_SAM"/>
    <property type="match status" value="1"/>
</dbReference>
<dbReference type="Proteomes" id="UP000216024">
    <property type="component" value="Unassembled WGS sequence"/>
</dbReference>
<feature type="domain" description="4Fe-4S ferredoxin-type" evidence="10">
    <location>
        <begin position="46"/>
        <end position="75"/>
    </location>
</feature>
<evidence type="ECO:0000256" key="2">
    <source>
        <dbReference type="ARBA" id="ARBA00009777"/>
    </source>
</evidence>
<evidence type="ECO:0000256" key="6">
    <source>
        <dbReference type="ARBA" id="ARBA00023002"/>
    </source>
</evidence>
<keyword evidence="3" id="KW-0004">4Fe-4S</keyword>
<evidence type="ECO:0000256" key="9">
    <source>
        <dbReference type="ARBA" id="ARBA00047365"/>
    </source>
</evidence>
<comment type="cofactor">
    <cofactor evidence="1">
        <name>[4Fe-4S] cluster</name>
        <dbReference type="ChEBI" id="CHEBI:49883"/>
    </cofactor>
</comment>
<dbReference type="NCBIfam" id="NF043069">
    <property type="entry name" value="T4HPD_activ_SAM"/>
    <property type="match status" value="1"/>
</dbReference>
<dbReference type="Pfam" id="PF13353">
    <property type="entry name" value="Fer4_12"/>
    <property type="match status" value="1"/>
</dbReference>
<dbReference type="PROSITE" id="PS01087">
    <property type="entry name" value="RADICAL_ACTIVATING"/>
    <property type="match status" value="1"/>
</dbReference>
<dbReference type="GO" id="GO:0046872">
    <property type="term" value="F:metal ion binding"/>
    <property type="evidence" value="ECO:0007669"/>
    <property type="project" value="UniProtKB-KW"/>
</dbReference>
<dbReference type="InterPro" id="IPR040074">
    <property type="entry name" value="BssD/PflA/YjjW"/>
</dbReference>
<comment type="similarity">
    <text evidence="2">Belongs to the organic radical-activating enzymes family.</text>
</comment>
<dbReference type="PANTHER" id="PTHR30352:SF4">
    <property type="entry name" value="PYRUVATE FORMATE-LYASE 2-ACTIVATING ENZYME"/>
    <property type="match status" value="1"/>
</dbReference>
<keyword evidence="6" id="KW-0560">Oxidoreductase</keyword>
<feature type="domain" description="Radical SAM core" evidence="11">
    <location>
        <begin position="15"/>
        <end position="294"/>
    </location>
</feature>